<feature type="region of interest" description="Disordered" evidence="1">
    <location>
        <begin position="259"/>
        <end position="306"/>
    </location>
</feature>
<gene>
    <name evidence="2" type="ORF">C8A03DRAFT_29656</name>
</gene>
<feature type="compositionally biased region" description="Low complexity" evidence="1">
    <location>
        <begin position="45"/>
        <end position="83"/>
    </location>
</feature>
<feature type="region of interest" description="Disordered" evidence="1">
    <location>
        <begin position="1"/>
        <end position="84"/>
    </location>
</feature>
<evidence type="ECO:0000256" key="1">
    <source>
        <dbReference type="SAM" id="MobiDB-lite"/>
    </source>
</evidence>
<accession>A0AAN7CK11</accession>
<dbReference type="Proteomes" id="UP001303760">
    <property type="component" value="Unassembled WGS sequence"/>
</dbReference>
<feature type="compositionally biased region" description="Basic residues" evidence="1">
    <location>
        <begin position="279"/>
        <end position="288"/>
    </location>
</feature>
<proteinExistence type="predicted"/>
<evidence type="ECO:0000313" key="3">
    <source>
        <dbReference type="Proteomes" id="UP001303760"/>
    </source>
</evidence>
<comment type="caution">
    <text evidence="2">The sequence shown here is derived from an EMBL/GenBank/DDBJ whole genome shotgun (WGS) entry which is preliminary data.</text>
</comment>
<keyword evidence="3" id="KW-1185">Reference proteome</keyword>
<organism evidence="2 3">
    <name type="scientific">Achaetomium macrosporum</name>
    <dbReference type="NCBI Taxonomy" id="79813"/>
    <lineage>
        <taxon>Eukaryota</taxon>
        <taxon>Fungi</taxon>
        <taxon>Dikarya</taxon>
        <taxon>Ascomycota</taxon>
        <taxon>Pezizomycotina</taxon>
        <taxon>Sordariomycetes</taxon>
        <taxon>Sordariomycetidae</taxon>
        <taxon>Sordariales</taxon>
        <taxon>Chaetomiaceae</taxon>
        <taxon>Achaetomium</taxon>
    </lineage>
</organism>
<sequence>MSRGKAAGSSAEPPVPVADSSSRRSSRPSSRRAPSPAGESIELCELSSVVVSSPSPAETSTPPTTASSLSPAPSPSESSSALTGVSADPAELAGLVVDDDPEPRRWRVATFLSAVAVRLRRNQARPVDGKPGVIDGNREYRAELRRRRLQKLEDSLWQGGDSASAVSALGADFVAGLCLTPTPQDRPLGYHCWESGFFPRGAIEFALAGPTDGRPTYQTVSAPPSLPALPREAHVPRMSAKARGKLPVGGRRIYELCASPASSPQLPTEPHVRSVSAKARGRQPVRGRRVNDQLWASPVRPPWESD</sequence>
<dbReference type="EMBL" id="MU860011">
    <property type="protein sequence ID" value="KAK4242228.1"/>
    <property type="molecule type" value="Genomic_DNA"/>
</dbReference>
<name>A0AAN7CK11_9PEZI</name>
<reference evidence="2" key="2">
    <citation type="submission" date="2023-05" db="EMBL/GenBank/DDBJ databases">
        <authorList>
            <consortium name="Lawrence Berkeley National Laboratory"/>
            <person name="Steindorff A."/>
            <person name="Hensen N."/>
            <person name="Bonometti L."/>
            <person name="Westerberg I."/>
            <person name="Brannstrom I.O."/>
            <person name="Guillou S."/>
            <person name="Cros-Aarteil S."/>
            <person name="Calhoun S."/>
            <person name="Haridas S."/>
            <person name="Kuo A."/>
            <person name="Mondo S."/>
            <person name="Pangilinan J."/>
            <person name="Riley R."/>
            <person name="Labutti K."/>
            <person name="Andreopoulos B."/>
            <person name="Lipzen A."/>
            <person name="Chen C."/>
            <person name="Yanf M."/>
            <person name="Daum C."/>
            <person name="Ng V."/>
            <person name="Clum A."/>
            <person name="Ohm R."/>
            <person name="Martin F."/>
            <person name="Silar P."/>
            <person name="Natvig D."/>
            <person name="Lalanne C."/>
            <person name="Gautier V."/>
            <person name="Ament-Velasquez S.L."/>
            <person name="Kruys A."/>
            <person name="Hutchinson M.I."/>
            <person name="Powell A.J."/>
            <person name="Barry K."/>
            <person name="Miller A.N."/>
            <person name="Grigoriev I.V."/>
            <person name="Debuchy R."/>
            <person name="Gladieux P."/>
            <person name="Thoren M.H."/>
            <person name="Johannesson H."/>
        </authorList>
    </citation>
    <scope>NUCLEOTIDE SEQUENCE</scope>
    <source>
        <strain evidence="2">CBS 532.94</strain>
    </source>
</reference>
<reference evidence="2" key="1">
    <citation type="journal article" date="2023" name="Mol. Phylogenet. Evol.">
        <title>Genome-scale phylogeny and comparative genomics of the fungal order Sordariales.</title>
        <authorList>
            <person name="Hensen N."/>
            <person name="Bonometti L."/>
            <person name="Westerberg I."/>
            <person name="Brannstrom I.O."/>
            <person name="Guillou S."/>
            <person name="Cros-Aarteil S."/>
            <person name="Calhoun S."/>
            <person name="Haridas S."/>
            <person name="Kuo A."/>
            <person name="Mondo S."/>
            <person name="Pangilinan J."/>
            <person name="Riley R."/>
            <person name="LaButti K."/>
            <person name="Andreopoulos B."/>
            <person name="Lipzen A."/>
            <person name="Chen C."/>
            <person name="Yan M."/>
            <person name="Daum C."/>
            <person name="Ng V."/>
            <person name="Clum A."/>
            <person name="Steindorff A."/>
            <person name="Ohm R.A."/>
            <person name="Martin F."/>
            <person name="Silar P."/>
            <person name="Natvig D.O."/>
            <person name="Lalanne C."/>
            <person name="Gautier V."/>
            <person name="Ament-Velasquez S.L."/>
            <person name="Kruys A."/>
            <person name="Hutchinson M.I."/>
            <person name="Powell A.J."/>
            <person name="Barry K."/>
            <person name="Miller A.N."/>
            <person name="Grigoriev I.V."/>
            <person name="Debuchy R."/>
            <person name="Gladieux P."/>
            <person name="Hiltunen Thoren M."/>
            <person name="Johannesson H."/>
        </authorList>
    </citation>
    <scope>NUCLEOTIDE SEQUENCE</scope>
    <source>
        <strain evidence="2">CBS 532.94</strain>
    </source>
</reference>
<protein>
    <submittedName>
        <fullName evidence="2">Uncharacterized protein</fullName>
    </submittedName>
</protein>
<dbReference type="AlphaFoldDB" id="A0AAN7CK11"/>
<evidence type="ECO:0000313" key="2">
    <source>
        <dbReference type="EMBL" id="KAK4242228.1"/>
    </source>
</evidence>